<comment type="caution">
    <text evidence="7">The sequence shown here is derived from an EMBL/GenBank/DDBJ whole genome shotgun (WGS) entry which is preliminary data.</text>
</comment>
<proteinExistence type="inferred from homology"/>
<evidence type="ECO:0000256" key="4">
    <source>
        <dbReference type="ARBA" id="ARBA00023163"/>
    </source>
</evidence>
<keyword evidence="3" id="KW-0805">Transcription regulation</keyword>
<keyword evidence="4" id="KW-0804">Transcription</keyword>
<evidence type="ECO:0000256" key="3">
    <source>
        <dbReference type="ARBA" id="ARBA00023015"/>
    </source>
</evidence>
<organism evidence="7 8">
    <name type="scientific">Jimgerdemannia flammicorona</name>
    <dbReference type="NCBI Taxonomy" id="994334"/>
    <lineage>
        <taxon>Eukaryota</taxon>
        <taxon>Fungi</taxon>
        <taxon>Fungi incertae sedis</taxon>
        <taxon>Mucoromycota</taxon>
        <taxon>Mucoromycotina</taxon>
        <taxon>Endogonomycetes</taxon>
        <taxon>Endogonales</taxon>
        <taxon>Endogonaceae</taxon>
        <taxon>Jimgerdemannia</taxon>
    </lineage>
</organism>
<dbReference type="PANTHER" id="PTHR28290">
    <property type="entry name" value="ENHANCER OF TRANSLATION TERMINATION 1"/>
    <property type="match status" value="1"/>
</dbReference>
<dbReference type="Pfam" id="PF12753">
    <property type="entry name" value="Nro1"/>
    <property type="match status" value="1"/>
</dbReference>
<keyword evidence="8" id="KW-1185">Reference proteome</keyword>
<evidence type="ECO:0000313" key="7">
    <source>
        <dbReference type="EMBL" id="RUS28932.1"/>
    </source>
</evidence>
<accession>A0A433QGK2</accession>
<evidence type="ECO:0000256" key="5">
    <source>
        <dbReference type="ARBA" id="ARBA00023242"/>
    </source>
</evidence>
<dbReference type="EMBL" id="RBNJ01005879">
    <property type="protein sequence ID" value="RUS28932.1"/>
    <property type="molecule type" value="Genomic_DNA"/>
</dbReference>
<name>A0A433QGK2_9FUNG</name>
<evidence type="ECO:0000313" key="8">
    <source>
        <dbReference type="Proteomes" id="UP000274822"/>
    </source>
</evidence>
<protein>
    <submittedName>
        <fullName evidence="7">Nuclear pore complex subunit Nro1-domain-containing protein</fullName>
    </submittedName>
</protein>
<dbReference type="Proteomes" id="UP000274822">
    <property type="component" value="Unassembled WGS sequence"/>
</dbReference>
<evidence type="ECO:0000256" key="1">
    <source>
        <dbReference type="ARBA" id="ARBA00004123"/>
    </source>
</evidence>
<evidence type="ECO:0000256" key="6">
    <source>
        <dbReference type="SAM" id="MobiDB-lite"/>
    </source>
</evidence>
<sequence>MADNDTKKRPRGLKKSTIVASSSSGTVPIVNSPPEEVTSAKKPRLGENEESEDETQTLILNKEVEEGDEVAEVKVIYESAAEKLGEILCFMRSRSNPLLLASATAPKSALPLLRGTIHECDRILRNHSASSPPLPASFHMTYGSALFDMGTVLEEEEDPTPYWEAARERLEIGLESVEESEAEENKSDRQEFEKGLRMALGKVMVSKVRCYDYFSFLDEHQSNLETFIPSCSHPHRPPTP</sequence>
<dbReference type="PANTHER" id="PTHR28290:SF1">
    <property type="entry name" value="ENHANCER OF TRANSLATION TERMINATION 1"/>
    <property type="match status" value="1"/>
</dbReference>
<feature type="region of interest" description="Disordered" evidence="6">
    <location>
        <begin position="1"/>
        <end position="55"/>
    </location>
</feature>
<evidence type="ECO:0000256" key="2">
    <source>
        <dbReference type="ARBA" id="ARBA00007273"/>
    </source>
</evidence>
<dbReference type="GO" id="GO:0005634">
    <property type="term" value="C:nucleus"/>
    <property type="evidence" value="ECO:0007669"/>
    <property type="project" value="UniProtKB-SubCell"/>
</dbReference>
<dbReference type="AlphaFoldDB" id="A0A433QGK2"/>
<gene>
    <name evidence="7" type="ORF">BC938DRAFT_481260</name>
</gene>
<comment type="subcellular location">
    <subcellularLocation>
        <location evidence="1">Nucleus</location>
    </subcellularLocation>
</comment>
<reference evidence="7 8" key="1">
    <citation type="journal article" date="2018" name="New Phytol.">
        <title>Phylogenomics of Endogonaceae and evolution of mycorrhizas within Mucoromycota.</title>
        <authorList>
            <person name="Chang Y."/>
            <person name="Desiro A."/>
            <person name="Na H."/>
            <person name="Sandor L."/>
            <person name="Lipzen A."/>
            <person name="Clum A."/>
            <person name="Barry K."/>
            <person name="Grigoriev I.V."/>
            <person name="Martin F.M."/>
            <person name="Stajich J.E."/>
            <person name="Smith M.E."/>
            <person name="Bonito G."/>
            <person name="Spatafora J.W."/>
        </authorList>
    </citation>
    <scope>NUCLEOTIDE SEQUENCE [LARGE SCALE GENOMIC DNA]</scope>
    <source>
        <strain evidence="7 8">AD002</strain>
    </source>
</reference>
<comment type="similarity">
    <text evidence="2">Belongs to the ETT1 family.</text>
</comment>
<keyword evidence="5" id="KW-0539">Nucleus</keyword>
<dbReference type="InterPro" id="IPR024318">
    <property type="entry name" value="Nro1/ETT1"/>
</dbReference>
<dbReference type="GO" id="GO:2000640">
    <property type="term" value="P:positive regulation of SREBP signaling pathway"/>
    <property type="evidence" value="ECO:0007669"/>
    <property type="project" value="TreeGrafter"/>
</dbReference>